<dbReference type="InterPro" id="IPR017945">
    <property type="entry name" value="DHBP_synth_RibB-like_a/b_dom"/>
</dbReference>
<evidence type="ECO:0000259" key="1">
    <source>
        <dbReference type="PROSITE" id="PS51163"/>
    </source>
</evidence>
<dbReference type="STRING" id="478744.SAMN05444359_13148"/>
<dbReference type="PROSITE" id="PS51163">
    <property type="entry name" value="YRDC"/>
    <property type="match status" value="1"/>
</dbReference>
<dbReference type="EMBL" id="FOFB01000031">
    <property type="protein sequence ID" value="SER27055.1"/>
    <property type="molecule type" value="Genomic_DNA"/>
</dbReference>
<gene>
    <name evidence="2" type="ORF">SAMN05444359_13148</name>
</gene>
<feature type="domain" description="YrdC-like" evidence="1">
    <location>
        <begin position="35"/>
        <end position="220"/>
    </location>
</feature>
<keyword evidence="3" id="KW-1185">Reference proteome</keyword>
<dbReference type="InParanoid" id="A0A1H9MUH6"/>
<dbReference type="GO" id="GO:0003725">
    <property type="term" value="F:double-stranded RNA binding"/>
    <property type="evidence" value="ECO:0007669"/>
    <property type="project" value="InterPro"/>
</dbReference>
<dbReference type="Proteomes" id="UP000199021">
    <property type="component" value="Unassembled WGS sequence"/>
</dbReference>
<reference evidence="3" key="1">
    <citation type="submission" date="2016-10" db="EMBL/GenBank/DDBJ databases">
        <authorList>
            <person name="Varghese N."/>
            <person name="Submissions S."/>
        </authorList>
    </citation>
    <scope>NUCLEOTIDE SEQUENCE [LARGE SCALE GENOMIC DNA]</scope>
    <source>
        <strain evidence="3">DSM 24740</strain>
    </source>
</reference>
<dbReference type="SUPFAM" id="SSF55821">
    <property type="entry name" value="YrdC/RibB"/>
    <property type="match status" value="1"/>
</dbReference>
<evidence type="ECO:0000313" key="3">
    <source>
        <dbReference type="Proteomes" id="UP000199021"/>
    </source>
</evidence>
<evidence type="ECO:0000313" key="2">
    <source>
        <dbReference type="EMBL" id="SER27055.1"/>
    </source>
</evidence>
<dbReference type="InterPro" id="IPR006070">
    <property type="entry name" value="Sua5-like_dom"/>
</dbReference>
<protein>
    <submittedName>
        <fullName evidence="2">tRNA A37 threonylcarbamoyladenosine synthetase subunit TsaC/SUA5/YrdC</fullName>
    </submittedName>
</protein>
<dbReference type="Pfam" id="PF01300">
    <property type="entry name" value="Sua5_yciO_yrdC"/>
    <property type="match status" value="1"/>
</dbReference>
<dbReference type="OrthoDB" id="9814580at2"/>
<organism evidence="2 3">
    <name type="scientific">Neolewinella agarilytica</name>
    <dbReference type="NCBI Taxonomy" id="478744"/>
    <lineage>
        <taxon>Bacteria</taxon>
        <taxon>Pseudomonadati</taxon>
        <taxon>Bacteroidota</taxon>
        <taxon>Saprospiria</taxon>
        <taxon>Saprospirales</taxon>
        <taxon>Lewinellaceae</taxon>
        <taxon>Neolewinella</taxon>
    </lineage>
</organism>
<sequence>MYKKPARPRIGTEPFFQTSMILRTNPLPEMHHPLPPLGSRALSTLHQGGLVLLPTANLWRLVAHIHQPAAVDRLLSACPASPHNRPELIFSDADTLKQWCPEIPPRLDILLEYHKRPVTLLVPAGKKVPLRMIDHNGEVAVRLAHDSFCYRLCEDLEAPLVSCCAMGPGALELPVRFGKIRSDVLRASSYTVARRQREDIGTQLCVTARLNGEGEIEFPK</sequence>
<dbReference type="AlphaFoldDB" id="A0A1H9MUH6"/>
<accession>A0A1H9MUH6</accession>
<proteinExistence type="predicted"/>
<dbReference type="Gene3D" id="3.90.870.10">
    <property type="entry name" value="DHBP synthase"/>
    <property type="match status" value="1"/>
</dbReference>
<name>A0A1H9MUH6_9BACT</name>